<dbReference type="SUPFAM" id="SSF53098">
    <property type="entry name" value="Ribonuclease H-like"/>
    <property type="match status" value="1"/>
</dbReference>
<dbReference type="PANTHER" id="PTHR12801:SF45">
    <property type="entry name" value="RNA EXONUCLEASE 4"/>
    <property type="match status" value="1"/>
</dbReference>
<keyword evidence="3" id="KW-0378">Hydrolase</keyword>
<reference evidence="8" key="1">
    <citation type="journal article" date="2020" name="Stud. Mycol.">
        <title>101 Dothideomycetes genomes: a test case for predicting lifestyles and emergence of pathogens.</title>
        <authorList>
            <person name="Haridas S."/>
            <person name="Albert R."/>
            <person name="Binder M."/>
            <person name="Bloem J."/>
            <person name="Labutti K."/>
            <person name="Salamov A."/>
            <person name="Andreopoulos B."/>
            <person name="Baker S."/>
            <person name="Barry K."/>
            <person name="Bills G."/>
            <person name="Bluhm B."/>
            <person name="Cannon C."/>
            <person name="Castanera R."/>
            <person name="Culley D."/>
            <person name="Daum C."/>
            <person name="Ezra D."/>
            <person name="Gonzalez J."/>
            <person name="Henrissat B."/>
            <person name="Kuo A."/>
            <person name="Liang C."/>
            <person name="Lipzen A."/>
            <person name="Lutzoni F."/>
            <person name="Magnuson J."/>
            <person name="Mondo S."/>
            <person name="Nolan M."/>
            <person name="Ohm R."/>
            <person name="Pangilinan J."/>
            <person name="Park H.-J."/>
            <person name="Ramirez L."/>
            <person name="Alfaro M."/>
            <person name="Sun H."/>
            <person name="Tritt A."/>
            <person name="Yoshinaga Y."/>
            <person name="Zwiers L.-H."/>
            <person name="Turgeon B."/>
            <person name="Goodwin S."/>
            <person name="Spatafora J."/>
            <person name="Crous P."/>
            <person name="Grigoriev I."/>
        </authorList>
    </citation>
    <scope>NUCLEOTIDE SEQUENCE</scope>
    <source>
        <strain evidence="8">CBS 107.79</strain>
    </source>
</reference>
<protein>
    <recommendedName>
        <fullName evidence="7">Exonuclease domain-containing protein</fullName>
    </recommendedName>
</protein>
<evidence type="ECO:0000256" key="3">
    <source>
        <dbReference type="ARBA" id="ARBA00022801"/>
    </source>
</evidence>
<dbReference type="PANTHER" id="PTHR12801">
    <property type="entry name" value="RNA EXONUCLEASE REXO1 / RECO3 FAMILY MEMBER-RELATED"/>
    <property type="match status" value="1"/>
</dbReference>
<keyword evidence="9" id="KW-1185">Reference proteome</keyword>
<comment type="function">
    <text evidence="5">Exoribonuclease involved in ribosome biosynthesis. Involved in the processing of ITS1, the internal transcribed spacer localized between the 18S and 5.8S rRNAs.</text>
</comment>
<evidence type="ECO:0000313" key="9">
    <source>
        <dbReference type="Proteomes" id="UP000800036"/>
    </source>
</evidence>
<sequence length="401" mass="44292">MEAIVQSEDYLTQLRVLMEPKENLKQHGFITQPLTEEELLLKRRCLGCKKAMSQLRGRERKDPGIAVSAHAANNGTGSLPATEAAALVLATPVAAATEVAENQSIDPAKPAPVPRFKCKFHPGEVVDKYWTCCDQHCTADPCSGAHFHDPQDESLVKLVQHHQLYHTPIVHGRVGRQDIRAAVALDCEMGTAKTGDSELIKLTLIDYFTGEILIDKIVEPDVPLQHLNTKWSGVTWGQVRAAQRKRTSLQAPAGARRALWKFVGPETIVVGHGVHNDFKSLKWIHEHVVDSFIIEFKIKKRIDEQEKKAQEEAIAKAKADGTCVEPVKEDAVPTEAANGGAAPAQKKRKRKGGNLSLRGLAERRLNRKIQLGEGKTGHDSVEDTFATRDLVHWHITHPGAE</sequence>
<evidence type="ECO:0000256" key="2">
    <source>
        <dbReference type="ARBA" id="ARBA00022722"/>
    </source>
</evidence>
<evidence type="ECO:0000259" key="7">
    <source>
        <dbReference type="SMART" id="SM00479"/>
    </source>
</evidence>
<dbReference type="EMBL" id="ML976706">
    <property type="protein sequence ID" value="KAF1969770.1"/>
    <property type="molecule type" value="Genomic_DNA"/>
</dbReference>
<dbReference type="Gene3D" id="3.30.420.10">
    <property type="entry name" value="Ribonuclease H-like superfamily/Ribonuclease H"/>
    <property type="match status" value="1"/>
</dbReference>
<keyword evidence="1" id="KW-0698">rRNA processing</keyword>
<proteinExistence type="predicted"/>
<keyword evidence="4" id="KW-0269">Exonuclease</keyword>
<dbReference type="GO" id="GO:0006364">
    <property type="term" value="P:rRNA processing"/>
    <property type="evidence" value="ECO:0007669"/>
    <property type="project" value="UniProtKB-KW"/>
</dbReference>
<dbReference type="GO" id="GO:0005634">
    <property type="term" value="C:nucleus"/>
    <property type="evidence" value="ECO:0007669"/>
    <property type="project" value="TreeGrafter"/>
</dbReference>
<evidence type="ECO:0000256" key="5">
    <source>
        <dbReference type="ARBA" id="ARBA00025599"/>
    </source>
</evidence>
<dbReference type="InterPro" id="IPR036397">
    <property type="entry name" value="RNaseH_sf"/>
</dbReference>
<dbReference type="GO" id="GO:0003676">
    <property type="term" value="F:nucleic acid binding"/>
    <property type="evidence" value="ECO:0007669"/>
    <property type="project" value="InterPro"/>
</dbReference>
<dbReference type="SMART" id="SM00479">
    <property type="entry name" value="EXOIII"/>
    <property type="match status" value="1"/>
</dbReference>
<evidence type="ECO:0000256" key="1">
    <source>
        <dbReference type="ARBA" id="ARBA00022552"/>
    </source>
</evidence>
<name>A0A6A5UZ94_9PLEO</name>
<organism evidence="8 9">
    <name type="scientific">Bimuria novae-zelandiae CBS 107.79</name>
    <dbReference type="NCBI Taxonomy" id="1447943"/>
    <lineage>
        <taxon>Eukaryota</taxon>
        <taxon>Fungi</taxon>
        <taxon>Dikarya</taxon>
        <taxon>Ascomycota</taxon>
        <taxon>Pezizomycotina</taxon>
        <taxon>Dothideomycetes</taxon>
        <taxon>Pleosporomycetidae</taxon>
        <taxon>Pleosporales</taxon>
        <taxon>Massarineae</taxon>
        <taxon>Didymosphaeriaceae</taxon>
        <taxon>Bimuria</taxon>
    </lineage>
</organism>
<evidence type="ECO:0000256" key="4">
    <source>
        <dbReference type="ARBA" id="ARBA00022839"/>
    </source>
</evidence>
<dbReference type="GO" id="GO:0004527">
    <property type="term" value="F:exonuclease activity"/>
    <property type="evidence" value="ECO:0007669"/>
    <property type="project" value="UniProtKB-KW"/>
</dbReference>
<dbReference type="InterPro" id="IPR013520">
    <property type="entry name" value="Ribonucl_H"/>
</dbReference>
<accession>A0A6A5UZ94</accession>
<evidence type="ECO:0000313" key="8">
    <source>
        <dbReference type="EMBL" id="KAF1969770.1"/>
    </source>
</evidence>
<feature type="domain" description="Exonuclease" evidence="7">
    <location>
        <begin position="181"/>
        <end position="400"/>
    </location>
</feature>
<feature type="region of interest" description="Disordered" evidence="6">
    <location>
        <begin position="331"/>
        <end position="357"/>
    </location>
</feature>
<keyword evidence="2" id="KW-0540">Nuclease</keyword>
<evidence type="ECO:0000256" key="6">
    <source>
        <dbReference type="SAM" id="MobiDB-lite"/>
    </source>
</evidence>
<dbReference type="InterPro" id="IPR047021">
    <property type="entry name" value="REXO1/3/4-like"/>
</dbReference>
<dbReference type="Proteomes" id="UP000800036">
    <property type="component" value="Unassembled WGS sequence"/>
</dbReference>
<dbReference type="InterPro" id="IPR012337">
    <property type="entry name" value="RNaseH-like_sf"/>
</dbReference>
<dbReference type="AlphaFoldDB" id="A0A6A5UZ94"/>
<dbReference type="CDD" id="cd06137">
    <property type="entry name" value="DEDDh_RNase"/>
    <property type="match status" value="1"/>
</dbReference>
<gene>
    <name evidence="8" type="ORF">BU23DRAFT_512655</name>
</gene>
<dbReference type="GO" id="GO:0000027">
    <property type="term" value="P:ribosomal large subunit assembly"/>
    <property type="evidence" value="ECO:0007669"/>
    <property type="project" value="TreeGrafter"/>
</dbReference>
<dbReference type="OrthoDB" id="16516at2759"/>